<feature type="domain" description="Sodium/calcium exchanger membrane region" evidence="12">
    <location>
        <begin position="637"/>
        <end position="781"/>
    </location>
</feature>
<dbReference type="EMBL" id="CWKI01000007">
    <property type="protein sequence ID" value="CTR08165.1"/>
    <property type="molecule type" value="Genomic_DNA"/>
</dbReference>
<keyword evidence="4" id="KW-0109">Calcium transport</keyword>
<feature type="domain" description="Alpha/beta hydrolase fold-3" evidence="13">
    <location>
        <begin position="103"/>
        <end position="225"/>
    </location>
</feature>
<dbReference type="InterPro" id="IPR029058">
    <property type="entry name" value="AB_hydrolase_fold"/>
</dbReference>
<comment type="subcellular location">
    <subcellularLocation>
        <location evidence="1">Endomembrane system</location>
        <topology evidence="1">Multi-pass membrane protein</topology>
    </subcellularLocation>
</comment>
<evidence type="ECO:0000256" key="6">
    <source>
        <dbReference type="ARBA" id="ARBA00022837"/>
    </source>
</evidence>
<dbReference type="AlphaFoldDB" id="A0A0K3CI28"/>
<evidence type="ECO:0000256" key="2">
    <source>
        <dbReference type="ARBA" id="ARBA00008170"/>
    </source>
</evidence>
<dbReference type="Pfam" id="PF07859">
    <property type="entry name" value="Abhydrolase_3"/>
    <property type="match status" value="1"/>
</dbReference>
<dbReference type="InterPro" id="IPR004713">
    <property type="entry name" value="CaH_exchang"/>
</dbReference>
<feature type="transmembrane region" description="Helical" evidence="11">
    <location>
        <begin position="417"/>
        <end position="436"/>
    </location>
</feature>
<feature type="transmembrane region" description="Helical" evidence="11">
    <location>
        <begin position="701"/>
        <end position="720"/>
    </location>
</feature>
<dbReference type="InterPro" id="IPR004798">
    <property type="entry name" value="CAX-like"/>
</dbReference>
<accession>A0A0K3CI28</accession>
<evidence type="ECO:0000256" key="3">
    <source>
        <dbReference type="ARBA" id="ARBA00022448"/>
    </source>
</evidence>
<dbReference type="InterPro" id="IPR004837">
    <property type="entry name" value="NaCa_Exmemb"/>
</dbReference>
<comment type="similarity">
    <text evidence="2">Belongs to the Ca(2+):cation antiporter (CaCA) (TC 2.A.19) family.</text>
</comment>
<evidence type="ECO:0000259" key="12">
    <source>
        <dbReference type="Pfam" id="PF01699"/>
    </source>
</evidence>
<feature type="transmembrane region" description="Helical" evidence="11">
    <location>
        <begin position="632"/>
        <end position="659"/>
    </location>
</feature>
<feature type="region of interest" description="Disordered" evidence="10">
    <location>
        <begin position="361"/>
        <end position="393"/>
    </location>
</feature>
<evidence type="ECO:0000313" key="14">
    <source>
        <dbReference type="EMBL" id="CTR08165.1"/>
    </source>
</evidence>
<dbReference type="SUPFAM" id="SSF53474">
    <property type="entry name" value="alpha/beta-Hydrolases"/>
    <property type="match status" value="1"/>
</dbReference>
<evidence type="ECO:0000259" key="13">
    <source>
        <dbReference type="Pfam" id="PF07859"/>
    </source>
</evidence>
<keyword evidence="8" id="KW-0406">Ion transport</keyword>
<evidence type="ECO:0000256" key="9">
    <source>
        <dbReference type="ARBA" id="ARBA00023136"/>
    </source>
</evidence>
<dbReference type="GO" id="GO:0012505">
    <property type="term" value="C:endomembrane system"/>
    <property type="evidence" value="ECO:0007669"/>
    <property type="project" value="UniProtKB-SubCell"/>
</dbReference>
<feature type="transmembrane region" description="Helical" evidence="11">
    <location>
        <begin position="442"/>
        <end position="459"/>
    </location>
</feature>
<feature type="transmembrane region" description="Helical" evidence="11">
    <location>
        <begin position="36"/>
        <end position="58"/>
    </location>
</feature>
<dbReference type="PANTHER" id="PTHR31503">
    <property type="entry name" value="VACUOLAR CALCIUM ION TRANSPORTER"/>
    <property type="match status" value="1"/>
</dbReference>
<evidence type="ECO:0000256" key="11">
    <source>
        <dbReference type="SAM" id="Phobius"/>
    </source>
</evidence>
<dbReference type="InterPro" id="IPR013094">
    <property type="entry name" value="AB_hydrolase_3"/>
</dbReference>
<evidence type="ECO:0000256" key="8">
    <source>
        <dbReference type="ARBA" id="ARBA00023065"/>
    </source>
</evidence>
<proteinExistence type="inferred from homology"/>
<feature type="domain" description="Sodium/calcium exchanger membrane region" evidence="12">
    <location>
        <begin position="442"/>
        <end position="612"/>
    </location>
</feature>
<evidence type="ECO:0000256" key="7">
    <source>
        <dbReference type="ARBA" id="ARBA00022989"/>
    </source>
</evidence>
<dbReference type="Gene3D" id="1.20.1420.30">
    <property type="entry name" value="NCX, central ion-binding region"/>
    <property type="match status" value="1"/>
</dbReference>
<feature type="transmembrane region" description="Helical" evidence="11">
    <location>
        <begin position="504"/>
        <end position="525"/>
    </location>
</feature>
<dbReference type="InterPro" id="IPR044880">
    <property type="entry name" value="NCX_ion-bd_dom_sf"/>
</dbReference>
<evidence type="ECO:0000313" key="15">
    <source>
        <dbReference type="Proteomes" id="UP000199069"/>
    </source>
</evidence>
<gene>
    <name evidence="14" type="primary">FGENESH: predicted gene_7.411</name>
    <name evidence="14" type="ORF">BN2166_0040260</name>
</gene>
<feature type="transmembrane region" description="Helical" evidence="11">
    <location>
        <begin position="740"/>
        <end position="757"/>
    </location>
</feature>
<evidence type="ECO:0000256" key="5">
    <source>
        <dbReference type="ARBA" id="ARBA00022692"/>
    </source>
</evidence>
<feature type="transmembrane region" description="Helical" evidence="11">
    <location>
        <begin position="763"/>
        <end position="782"/>
    </location>
</feature>
<keyword evidence="3" id="KW-0813">Transport</keyword>
<keyword evidence="9 11" id="KW-0472">Membrane</keyword>
<feature type="transmembrane region" description="Helical" evidence="11">
    <location>
        <begin position="471"/>
        <end position="492"/>
    </location>
</feature>
<dbReference type="Pfam" id="PF01699">
    <property type="entry name" value="Na_Ca_ex"/>
    <property type="match status" value="2"/>
</dbReference>
<sequence length="784" mass="85399">MDWDGPRTLPSFWTPSIPALERHLPLSGPSITLYRALRICWVLSFLPLHLLLVLLSLFPPFYRNLPPYLLPGKRQHWNPQQRLIYPLLRRVICTGSPVEGSRCFKLARETGLRVVGANFRKSTSPLGAFPAAFQDALTAYAHLVLDLGYRDIVLAGDSAGGNLSLMLLQYLTTTLSPSLVLPTGLLLLSPWCDLTAQTFGKSRDREMENDIITASMATNSLRLFMHNVHAPLPKDVRVDPDGVYGRKGRHPWFSPSLASSLFALKAVARAYAPPETDVAIPSTRWSGFADSQRSSTPHRPLRFFITTGTAELFSPEILSLISNLRLASRQSSAFDVQTIVEEGEVHAFPLVPEWIPNSHPRLPSPLSSPSRSASRPSLAGPSSPDPRRPVFLGHQDDIQHSAPNTAQSIKNFLLSGWINLLLVAVPLSFASHFAGWGSTADFIISFIAIVPLASLLGDATEQCSIKVGQTVGGLLNATFGNAVELIVGILALVRGELRIVQTSLLGSILSNLLLVLGCSFLAGGLKFKEQTFQMTAAQASSSLMVLGCSTLVIPAAYRASQLDGSLDRERVGALNLLQDLGKKGDISGLLKLSRGTAIILLVCYACYLLFQLRTHHYLFEDPSEHEEEEAKMNIYTAVGALVVVTVLTSFCADYLVGAIDEFAQDYKIPKAFIGLILLPIVGNAAEHVTSVWMAAKGKMELTIGVAIGSSIQVCPPFLLVLHPNSSPSANRLTSTRDRNFETIVLFISVLLVDILVSDGKSHWLEGAQLIALYLVIALAFWFTG</sequence>
<reference evidence="14 15" key="1">
    <citation type="submission" date="2015-07" db="EMBL/GenBank/DDBJ databases">
        <authorList>
            <person name="Cajimat M.N.B."/>
            <person name="Milazzo M.L."/>
            <person name="Fulhorst C.F."/>
        </authorList>
    </citation>
    <scope>NUCLEOTIDE SEQUENCE [LARGE SCALE GENOMIC DNA]</scope>
    <source>
        <strain evidence="14">Single colony</strain>
    </source>
</reference>
<name>A0A0K3CI28_RHOTO</name>
<protein>
    <submittedName>
        <fullName evidence="14">FGENESH: predicted gene_7.411 protein</fullName>
    </submittedName>
</protein>
<dbReference type="GO" id="GO:0015369">
    <property type="term" value="F:calcium:proton antiporter activity"/>
    <property type="evidence" value="ECO:0007669"/>
    <property type="project" value="InterPro"/>
</dbReference>
<dbReference type="GO" id="GO:0016787">
    <property type="term" value="F:hydrolase activity"/>
    <property type="evidence" value="ECO:0007669"/>
    <property type="project" value="InterPro"/>
</dbReference>
<keyword evidence="15" id="KW-1185">Reference proteome</keyword>
<dbReference type="PANTHER" id="PTHR31503:SF22">
    <property type="entry name" value="VACUOLAR CALCIUM ION TRANSPORTER"/>
    <property type="match status" value="1"/>
</dbReference>
<keyword evidence="6" id="KW-0106">Calcium</keyword>
<dbReference type="NCBIfam" id="TIGR00378">
    <property type="entry name" value="cax"/>
    <property type="match status" value="1"/>
</dbReference>
<evidence type="ECO:0000256" key="4">
    <source>
        <dbReference type="ARBA" id="ARBA00022568"/>
    </source>
</evidence>
<feature type="transmembrane region" description="Helical" evidence="11">
    <location>
        <begin position="592"/>
        <end position="612"/>
    </location>
</feature>
<dbReference type="STRING" id="5286.A0A0K3CI28"/>
<organism evidence="14 15">
    <name type="scientific">Rhodotorula toruloides</name>
    <name type="common">Yeast</name>
    <name type="synonym">Rhodosporidium toruloides</name>
    <dbReference type="NCBI Taxonomy" id="5286"/>
    <lineage>
        <taxon>Eukaryota</taxon>
        <taxon>Fungi</taxon>
        <taxon>Dikarya</taxon>
        <taxon>Basidiomycota</taxon>
        <taxon>Pucciniomycotina</taxon>
        <taxon>Microbotryomycetes</taxon>
        <taxon>Sporidiobolales</taxon>
        <taxon>Sporidiobolaceae</taxon>
        <taxon>Rhodotorula</taxon>
    </lineage>
</organism>
<keyword evidence="5 11" id="KW-0812">Transmembrane</keyword>
<dbReference type="GO" id="GO:0000329">
    <property type="term" value="C:fungal-type vacuole membrane"/>
    <property type="evidence" value="ECO:0007669"/>
    <property type="project" value="TreeGrafter"/>
</dbReference>
<dbReference type="Proteomes" id="UP000199069">
    <property type="component" value="Unassembled WGS sequence"/>
</dbReference>
<feature type="compositionally biased region" description="Low complexity" evidence="10">
    <location>
        <begin position="361"/>
        <end position="382"/>
    </location>
</feature>
<feature type="transmembrane region" description="Helical" evidence="11">
    <location>
        <begin position="671"/>
        <end position="695"/>
    </location>
</feature>
<evidence type="ECO:0000256" key="1">
    <source>
        <dbReference type="ARBA" id="ARBA00004127"/>
    </source>
</evidence>
<keyword evidence="7 11" id="KW-1133">Transmembrane helix</keyword>
<dbReference type="Gene3D" id="3.40.50.1820">
    <property type="entry name" value="alpha/beta hydrolase"/>
    <property type="match status" value="1"/>
</dbReference>
<dbReference type="GO" id="GO:0006874">
    <property type="term" value="P:intracellular calcium ion homeostasis"/>
    <property type="evidence" value="ECO:0007669"/>
    <property type="project" value="TreeGrafter"/>
</dbReference>
<evidence type="ECO:0000256" key="10">
    <source>
        <dbReference type="SAM" id="MobiDB-lite"/>
    </source>
</evidence>